<dbReference type="EMBL" id="DSRT01000167">
    <property type="protein sequence ID" value="HGW29876.1"/>
    <property type="molecule type" value="Genomic_DNA"/>
</dbReference>
<evidence type="ECO:0000256" key="3">
    <source>
        <dbReference type="ARBA" id="ARBA00022448"/>
    </source>
</evidence>
<feature type="transmembrane region" description="Helical" evidence="8">
    <location>
        <begin position="66"/>
        <end position="91"/>
    </location>
</feature>
<evidence type="ECO:0000256" key="6">
    <source>
        <dbReference type="ARBA" id="ARBA00022989"/>
    </source>
</evidence>
<feature type="transmembrane region" description="Helical" evidence="8">
    <location>
        <begin position="239"/>
        <end position="267"/>
    </location>
</feature>
<evidence type="ECO:0000313" key="9">
    <source>
        <dbReference type="EMBL" id="HGW29876.1"/>
    </source>
</evidence>
<comment type="caution">
    <text evidence="9">The sequence shown here is derived from an EMBL/GenBank/DDBJ whole genome shotgun (WGS) entry which is preliminary data.</text>
</comment>
<keyword evidence="6 8" id="KW-1133">Transmembrane helix</keyword>
<dbReference type="PANTHER" id="PTHR21716:SF53">
    <property type="entry name" value="PERMEASE PERM-RELATED"/>
    <property type="match status" value="1"/>
</dbReference>
<evidence type="ECO:0000256" key="1">
    <source>
        <dbReference type="ARBA" id="ARBA00004651"/>
    </source>
</evidence>
<feature type="transmembrane region" description="Helical" evidence="8">
    <location>
        <begin position="139"/>
        <end position="158"/>
    </location>
</feature>
<organism evidence="9">
    <name type="scientific">candidate division WWE3 bacterium</name>
    <dbReference type="NCBI Taxonomy" id="2053526"/>
    <lineage>
        <taxon>Bacteria</taxon>
        <taxon>Katanobacteria</taxon>
    </lineage>
</organism>
<accession>A0A7C4XIL1</accession>
<feature type="transmembrane region" description="Helical" evidence="8">
    <location>
        <begin position="20"/>
        <end position="45"/>
    </location>
</feature>
<evidence type="ECO:0000256" key="8">
    <source>
        <dbReference type="SAM" id="Phobius"/>
    </source>
</evidence>
<sequence length="332" mass="36148">MDKHILITIKVVSTVLAMAAVLYVLIMLAPVFATLLVSLFISLAVEPMVKYFNGAVVLNRPISRGVSVGLTYIILFLVISVISSIGFPPIIGQAQKFLQSLGQLLENSPLVTQYDIEVDTLLPEISKISDTLLNTTLSAFSNFLGFISVFFLSLYISLDWENLKKRFASLFKGRLRQYISDAVTEIELNVGYWIKGQLVLMLVVGLCSFFGLLILGIDYPLALGLIAGLLEAVPMIGPVFSAVLAAFVGFSVSTSEGISALILFVLIQQLENNFLVPKIMEKVSGFSPLLVLVTVLVGGTLFGVLGVILAMPSMMTILIILRKILSYSSNRD</sequence>
<dbReference type="PANTHER" id="PTHR21716">
    <property type="entry name" value="TRANSMEMBRANE PROTEIN"/>
    <property type="match status" value="1"/>
</dbReference>
<name>A0A7C4XIL1_UNCKA</name>
<proteinExistence type="inferred from homology"/>
<dbReference type="Pfam" id="PF01594">
    <property type="entry name" value="AI-2E_transport"/>
    <property type="match status" value="1"/>
</dbReference>
<reference evidence="9" key="1">
    <citation type="journal article" date="2020" name="mSystems">
        <title>Genome- and Community-Level Interaction Insights into Carbon Utilization and Element Cycling Functions of Hydrothermarchaeota in Hydrothermal Sediment.</title>
        <authorList>
            <person name="Zhou Z."/>
            <person name="Liu Y."/>
            <person name="Xu W."/>
            <person name="Pan J."/>
            <person name="Luo Z.H."/>
            <person name="Li M."/>
        </authorList>
    </citation>
    <scope>NUCLEOTIDE SEQUENCE [LARGE SCALE GENOMIC DNA]</scope>
    <source>
        <strain evidence="9">SpSt-417</strain>
    </source>
</reference>
<feature type="transmembrane region" description="Helical" evidence="8">
    <location>
        <begin position="288"/>
        <end position="321"/>
    </location>
</feature>
<dbReference type="InterPro" id="IPR002549">
    <property type="entry name" value="AI-2E-like"/>
</dbReference>
<keyword evidence="7 8" id="KW-0472">Membrane</keyword>
<keyword evidence="4" id="KW-1003">Cell membrane</keyword>
<evidence type="ECO:0000256" key="7">
    <source>
        <dbReference type="ARBA" id="ARBA00023136"/>
    </source>
</evidence>
<comment type="subcellular location">
    <subcellularLocation>
        <location evidence="1">Cell membrane</location>
        <topology evidence="1">Multi-pass membrane protein</topology>
    </subcellularLocation>
</comment>
<dbReference type="AlphaFoldDB" id="A0A7C4XIL1"/>
<feature type="transmembrane region" description="Helical" evidence="8">
    <location>
        <begin position="198"/>
        <end position="219"/>
    </location>
</feature>
<comment type="similarity">
    <text evidence="2">Belongs to the autoinducer-2 exporter (AI-2E) (TC 2.A.86) family.</text>
</comment>
<dbReference type="GO" id="GO:0055085">
    <property type="term" value="P:transmembrane transport"/>
    <property type="evidence" value="ECO:0007669"/>
    <property type="project" value="TreeGrafter"/>
</dbReference>
<keyword evidence="5 8" id="KW-0812">Transmembrane</keyword>
<keyword evidence="3" id="KW-0813">Transport</keyword>
<evidence type="ECO:0000256" key="5">
    <source>
        <dbReference type="ARBA" id="ARBA00022692"/>
    </source>
</evidence>
<gene>
    <name evidence="9" type="ORF">ENR63_03075</name>
</gene>
<evidence type="ECO:0000256" key="2">
    <source>
        <dbReference type="ARBA" id="ARBA00009773"/>
    </source>
</evidence>
<dbReference type="GO" id="GO:0005886">
    <property type="term" value="C:plasma membrane"/>
    <property type="evidence" value="ECO:0007669"/>
    <property type="project" value="UniProtKB-SubCell"/>
</dbReference>
<protein>
    <submittedName>
        <fullName evidence="9">AI-2E family transporter</fullName>
    </submittedName>
</protein>
<evidence type="ECO:0000256" key="4">
    <source>
        <dbReference type="ARBA" id="ARBA00022475"/>
    </source>
</evidence>